<dbReference type="Pfam" id="PF09918">
    <property type="entry name" value="DUF2148"/>
    <property type="match status" value="1"/>
</dbReference>
<dbReference type="STRING" id="1528.SAMN04488579_11434"/>
<protein>
    <submittedName>
        <fullName evidence="2">Uncharacterized protein, contains ferredoxin domain</fullName>
    </submittedName>
</protein>
<dbReference type="OrthoDB" id="5505478at2"/>
<dbReference type="EMBL" id="FNOU01000014">
    <property type="protein sequence ID" value="SDY03853.1"/>
    <property type="molecule type" value="Genomic_DNA"/>
</dbReference>
<proteinExistence type="predicted"/>
<accession>A0A1H3GKJ6</accession>
<name>A0A1H3GKJ6_EUBBA</name>
<dbReference type="InterPro" id="IPR019224">
    <property type="entry name" value="DUF2148"/>
</dbReference>
<organism evidence="2 3">
    <name type="scientific">Eubacterium barkeri</name>
    <name type="common">Clostridium barkeri</name>
    <dbReference type="NCBI Taxonomy" id="1528"/>
    <lineage>
        <taxon>Bacteria</taxon>
        <taxon>Bacillati</taxon>
        <taxon>Bacillota</taxon>
        <taxon>Clostridia</taxon>
        <taxon>Eubacteriales</taxon>
        <taxon>Eubacteriaceae</taxon>
        <taxon>Eubacterium</taxon>
    </lineage>
</organism>
<dbReference type="PANTHER" id="PTHR40101:SF1">
    <property type="entry name" value="4FE-4S DOMAIN-CONTAINING PROTEIN"/>
    <property type="match status" value="1"/>
</dbReference>
<dbReference type="AlphaFoldDB" id="A0A1H3GKJ6"/>
<evidence type="ECO:0000313" key="3">
    <source>
        <dbReference type="Proteomes" id="UP000199652"/>
    </source>
</evidence>
<reference evidence="3" key="1">
    <citation type="submission" date="2016-10" db="EMBL/GenBank/DDBJ databases">
        <authorList>
            <person name="Varghese N."/>
            <person name="Submissions S."/>
        </authorList>
    </citation>
    <scope>NUCLEOTIDE SEQUENCE [LARGE SCALE GENOMIC DNA]</scope>
    <source>
        <strain evidence="3">VPI 5359</strain>
    </source>
</reference>
<dbReference type="Proteomes" id="UP000199652">
    <property type="component" value="Unassembled WGS sequence"/>
</dbReference>
<feature type="domain" description="DUF2148" evidence="1">
    <location>
        <begin position="110"/>
        <end position="176"/>
    </location>
</feature>
<evidence type="ECO:0000313" key="2">
    <source>
        <dbReference type="EMBL" id="SDY03853.1"/>
    </source>
</evidence>
<gene>
    <name evidence="2" type="ORF">SAMN04488579_11434</name>
</gene>
<dbReference type="RefSeq" id="WP_090245664.1">
    <property type="nucleotide sequence ID" value="NZ_FNOU01000014.1"/>
</dbReference>
<dbReference type="PANTHER" id="PTHR40101">
    <property type="entry name" value="CONSERVED PROTEIN"/>
    <property type="match status" value="1"/>
</dbReference>
<keyword evidence="3" id="KW-1185">Reference proteome</keyword>
<sequence>MIVKSEKAEAAAVMMTANAMCAAARTAPKARGIDYIETAVITDTEKGELVAEMMRLGEAQDKPSFIRDGKNVELSAAVVLIGTREGKRGLNEACQLCHYEDCAQCQKADGVCVYDPMDLGIAIGSAVSVAGDARIDNRIMFSIGMAAKSLGYLGADVTMIMGIPLSTSGKSIFFDR</sequence>
<evidence type="ECO:0000259" key="1">
    <source>
        <dbReference type="Pfam" id="PF09918"/>
    </source>
</evidence>